<keyword evidence="3" id="KW-1185">Reference proteome</keyword>
<proteinExistence type="predicted"/>
<dbReference type="Proteomes" id="UP001059380">
    <property type="component" value="Chromosome"/>
</dbReference>
<feature type="compositionally biased region" description="Low complexity" evidence="1">
    <location>
        <begin position="56"/>
        <end position="67"/>
    </location>
</feature>
<dbReference type="RefSeq" id="WP_260791721.1">
    <property type="nucleotide sequence ID" value="NZ_CP093313.1"/>
</dbReference>
<organism evidence="2 3">
    <name type="scientific">Occallatibacter riparius</name>
    <dbReference type="NCBI Taxonomy" id="1002689"/>
    <lineage>
        <taxon>Bacteria</taxon>
        <taxon>Pseudomonadati</taxon>
        <taxon>Acidobacteriota</taxon>
        <taxon>Terriglobia</taxon>
        <taxon>Terriglobales</taxon>
        <taxon>Acidobacteriaceae</taxon>
        <taxon>Occallatibacter</taxon>
    </lineage>
</organism>
<evidence type="ECO:0000256" key="1">
    <source>
        <dbReference type="SAM" id="MobiDB-lite"/>
    </source>
</evidence>
<name>A0A9J7BIB5_9BACT</name>
<evidence type="ECO:0000313" key="2">
    <source>
        <dbReference type="EMBL" id="UWZ82536.1"/>
    </source>
</evidence>
<accession>A0A9J7BIB5</accession>
<evidence type="ECO:0000313" key="3">
    <source>
        <dbReference type="Proteomes" id="UP001059380"/>
    </source>
</evidence>
<feature type="compositionally biased region" description="Basic and acidic residues" evidence="1">
    <location>
        <begin position="9"/>
        <end position="55"/>
    </location>
</feature>
<dbReference type="EMBL" id="CP093313">
    <property type="protein sequence ID" value="UWZ82536.1"/>
    <property type="molecule type" value="Genomic_DNA"/>
</dbReference>
<reference evidence="2" key="1">
    <citation type="submission" date="2021-04" db="EMBL/GenBank/DDBJ databases">
        <title>Phylogenetic analysis of Acidobacteriaceae.</title>
        <authorList>
            <person name="Qiu L."/>
            <person name="Zhang Q."/>
        </authorList>
    </citation>
    <scope>NUCLEOTIDE SEQUENCE</scope>
    <source>
        <strain evidence="2">DSM 25168</strain>
    </source>
</reference>
<dbReference type="KEGG" id="orp:MOP44_18410"/>
<feature type="region of interest" description="Disordered" evidence="1">
    <location>
        <begin position="1"/>
        <end position="67"/>
    </location>
</feature>
<sequence length="163" mass="18713">MFMNPLNALRKEEIRHEERENEGIRNEGVRNDERLTTADIAKPPRSESAPRERTVADPNAGAGQMAAAANPAVQHNPLFAQNELQGFRTRWDQVQTSFVDEPRTAVEQADSLVANVVKRIAEQFASEREQLEKQWDRGENVNTEDLRQALKRYRAFFDRLLVL</sequence>
<protein>
    <submittedName>
        <fullName evidence="2">Uncharacterized protein</fullName>
    </submittedName>
</protein>
<gene>
    <name evidence="2" type="ORF">MOP44_18410</name>
</gene>
<dbReference type="AlphaFoldDB" id="A0A9J7BIB5"/>